<dbReference type="PANTHER" id="PTHR34820:SF4">
    <property type="entry name" value="INNER MEMBRANE PROTEIN YEBZ"/>
    <property type="match status" value="1"/>
</dbReference>
<keyword evidence="4" id="KW-0186">Copper</keyword>
<feature type="chain" id="PRO_5046360301" evidence="5">
    <location>
        <begin position="26"/>
        <end position="122"/>
    </location>
</feature>
<evidence type="ECO:0000256" key="1">
    <source>
        <dbReference type="ARBA" id="ARBA00004196"/>
    </source>
</evidence>
<dbReference type="Gene3D" id="2.60.40.1220">
    <property type="match status" value="1"/>
</dbReference>
<evidence type="ECO:0000313" key="8">
    <source>
        <dbReference type="Proteomes" id="UP001596101"/>
    </source>
</evidence>
<evidence type="ECO:0000256" key="3">
    <source>
        <dbReference type="ARBA" id="ARBA00022729"/>
    </source>
</evidence>
<reference evidence="8" key="1">
    <citation type="journal article" date="2019" name="Int. J. Syst. Evol. Microbiol.">
        <title>The Global Catalogue of Microorganisms (GCM) 10K type strain sequencing project: providing services to taxonomists for standard genome sequencing and annotation.</title>
        <authorList>
            <consortium name="The Broad Institute Genomics Platform"/>
            <consortium name="The Broad Institute Genome Sequencing Center for Infectious Disease"/>
            <person name="Wu L."/>
            <person name="Ma J."/>
        </authorList>
    </citation>
    <scope>NUCLEOTIDE SEQUENCE [LARGE SCALE GENOMIC DNA]</scope>
    <source>
        <strain evidence="8">CCUG 43111</strain>
    </source>
</reference>
<dbReference type="Pfam" id="PF04234">
    <property type="entry name" value="CopC"/>
    <property type="match status" value="1"/>
</dbReference>
<evidence type="ECO:0000313" key="7">
    <source>
        <dbReference type="EMBL" id="MFC5477114.1"/>
    </source>
</evidence>
<dbReference type="PANTHER" id="PTHR34820">
    <property type="entry name" value="INNER MEMBRANE PROTEIN YEBZ"/>
    <property type="match status" value="1"/>
</dbReference>
<feature type="signal peptide" evidence="5">
    <location>
        <begin position="1"/>
        <end position="25"/>
    </location>
</feature>
<name>A0ABW0MH14_9BURK</name>
<keyword evidence="8" id="KW-1185">Reference proteome</keyword>
<evidence type="ECO:0000256" key="4">
    <source>
        <dbReference type="ARBA" id="ARBA00023008"/>
    </source>
</evidence>
<protein>
    <submittedName>
        <fullName evidence="7">Copper resistance protein CopC</fullName>
    </submittedName>
</protein>
<dbReference type="SUPFAM" id="SSF81296">
    <property type="entry name" value="E set domains"/>
    <property type="match status" value="1"/>
</dbReference>
<dbReference type="InterPro" id="IPR014755">
    <property type="entry name" value="Cu-Rt/internalin_Ig-like"/>
</dbReference>
<feature type="domain" description="CopC" evidence="6">
    <location>
        <begin position="26"/>
        <end position="121"/>
    </location>
</feature>
<comment type="subcellular location">
    <subcellularLocation>
        <location evidence="1">Cell envelope</location>
    </subcellularLocation>
</comment>
<accession>A0ABW0MH14</accession>
<evidence type="ECO:0000256" key="2">
    <source>
        <dbReference type="ARBA" id="ARBA00022723"/>
    </source>
</evidence>
<dbReference type="RefSeq" id="WP_379751719.1">
    <property type="nucleotide sequence ID" value="NZ_JBHSMR010000004.1"/>
</dbReference>
<keyword evidence="3 5" id="KW-0732">Signal</keyword>
<gene>
    <name evidence="7" type="ORF">ACFPQ5_02860</name>
</gene>
<dbReference type="InterPro" id="IPR014756">
    <property type="entry name" value="Ig_E-set"/>
</dbReference>
<keyword evidence="2" id="KW-0479">Metal-binding</keyword>
<dbReference type="Proteomes" id="UP001596101">
    <property type="component" value="Unassembled WGS sequence"/>
</dbReference>
<evidence type="ECO:0000259" key="6">
    <source>
        <dbReference type="Pfam" id="PF04234"/>
    </source>
</evidence>
<proteinExistence type="predicted"/>
<dbReference type="InterPro" id="IPR032694">
    <property type="entry name" value="CopC/D"/>
</dbReference>
<comment type="caution">
    <text evidence="7">The sequence shown here is derived from an EMBL/GenBank/DDBJ whole genome shotgun (WGS) entry which is preliminary data.</text>
</comment>
<organism evidence="7 8">
    <name type="scientific">Massilia suwonensis</name>
    <dbReference type="NCBI Taxonomy" id="648895"/>
    <lineage>
        <taxon>Bacteria</taxon>
        <taxon>Pseudomonadati</taxon>
        <taxon>Pseudomonadota</taxon>
        <taxon>Betaproteobacteria</taxon>
        <taxon>Burkholderiales</taxon>
        <taxon>Oxalobacteraceae</taxon>
        <taxon>Telluria group</taxon>
        <taxon>Massilia</taxon>
    </lineage>
</organism>
<evidence type="ECO:0000256" key="5">
    <source>
        <dbReference type="SAM" id="SignalP"/>
    </source>
</evidence>
<sequence>MKAFQSIVIASAFAASVFASPFASAHASLKASDPLAGSTVASAPKQISLTFNEKIEQAFSTVRLNDSTGKAVTAAKATVDVDSPAVLRLETPTLAAGAYTVKWAVAGHDGHRRTGEFSFTVK</sequence>
<dbReference type="EMBL" id="JBHSMR010000004">
    <property type="protein sequence ID" value="MFC5477114.1"/>
    <property type="molecule type" value="Genomic_DNA"/>
</dbReference>
<dbReference type="InterPro" id="IPR007348">
    <property type="entry name" value="CopC_dom"/>
</dbReference>